<dbReference type="Proteomes" id="UP001161017">
    <property type="component" value="Unassembled WGS sequence"/>
</dbReference>
<comment type="caution">
    <text evidence="4">The sequence shown here is derived from an EMBL/GenBank/DDBJ whole genome shotgun (WGS) entry which is preliminary data.</text>
</comment>
<proteinExistence type="inferred from homology"/>
<dbReference type="Pfam" id="PF03959">
    <property type="entry name" value="FSH1"/>
    <property type="match status" value="1"/>
</dbReference>
<dbReference type="PANTHER" id="PTHR48070">
    <property type="entry name" value="ESTERASE OVCA2"/>
    <property type="match status" value="1"/>
</dbReference>
<dbReference type="AlphaFoldDB" id="A0AA43QM26"/>
<dbReference type="GO" id="GO:0044550">
    <property type="term" value="P:secondary metabolite biosynthetic process"/>
    <property type="evidence" value="ECO:0007669"/>
    <property type="project" value="TreeGrafter"/>
</dbReference>
<dbReference type="SUPFAM" id="SSF53474">
    <property type="entry name" value="alpha/beta-Hydrolases"/>
    <property type="match status" value="1"/>
</dbReference>
<organism evidence="4 5">
    <name type="scientific">Ramalina farinacea</name>
    <dbReference type="NCBI Taxonomy" id="258253"/>
    <lineage>
        <taxon>Eukaryota</taxon>
        <taxon>Fungi</taxon>
        <taxon>Dikarya</taxon>
        <taxon>Ascomycota</taxon>
        <taxon>Pezizomycotina</taxon>
        <taxon>Lecanoromycetes</taxon>
        <taxon>OSLEUM clade</taxon>
        <taxon>Lecanoromycetidae</taxon>
        <taxon>Lecanorales</taxon>
        <taxon>Lecanorineae</taxon>
        <taxon>Ramalinaceae</taxon>
        <taxon>Ramalina</taxon>
    </lineage>
</organism>
<dbReference type="GO" id="GO:0005737">
    <property type="term" value="C:cytoplasm"/>
    <property type="evidence" value="ECO:0007669"/>
    <property type="project" value="TreeGrafter"/>
</dbReference>
<evidence type="ECO:0000256" key="1">
    <source>
        <dbReference type="ARBA" id="ARBA00005863"/>
    </source>
</evidence>
<sequence>MSNQPRILCLHGGGVSAKIFERQMRYFIKSLEHDFRPVFADGPWLSEMHDDLKPVYSHMGPCYRWANWKPHHAPMNDASAIREIESALVKAMSEDEGQGEWVGLVGFSQGAALAFSILLENQLRLERDPSSPGFAGVHWQFGVIMAGRGPPFSMSPHTQLNHHFKSLTQLPQGRKKSLRSDPFATKLRTPTLHVHGLGDGGLELHRDLLKQSASPAHSMLVEWEGAHRIPFRSTDVNRITEAIREVANFQQPPAKYAPIPGRGVFDLLSRGYLVVDSHDKRAIMGPSGDITTIA</sequence>
<evidence type="ECO:0000313" key="5">
    <source>
        <dbReference type="Proteomes" id="UP001161017"/>
    </source>
</evidence>
<dbReference type="PANTHER" id="PTHR48070:SF3">
    <property type="entry name" value="ESTERASE DBAE-RELATED"/>
    <property type="match status" value="1"/>
</dbReference>
<dbReference type="EMBL" id="JAPUFD010000007">
    <property type="protein sequence ID" value="MDI1488094.1"/>
    <property type="molecule type" value="Genomic_DNA"/>
</dbReference>
<accession>A0AA43QM26</accession>
<dbReference type="GO" id="GO:0016787">
    <property type="term" value="F:hydrolase activity"/>
    <property type="evidence" value="ECO:0007669"/>
    <property type="project" value="UniProtKB-KW"/>
</dbReference>
<protein>
    <recommendedName>
        <fullName evidence="3">Serine hydrolase domain-containing protein</fullName>
    </recommendedName>
</protein>
<keyword evidence="2" id="KW-0378">Hydrolase</keyword>
<dbReference type="InterPro" id="IPR050593">
    <property type="entry name" value="LovG"/>
</dbReference>
<evidence type="ECO:0000256" key="2">
    <source>
        <dbReference type="ARBA" id="ARBA00022801"/>
    </source>
</evidence>
<dbReference type="GO" id="GO:0005634">
    <property type="term" value="C:nucleus"/>
    <property type="evidence" value="ECO:0007669"/>
    <property type="project" value="TreeGrafter"/>
</dbReference>
<comment type="similarity">
    <text evidence="1">Belongs to the LovG family.</text>
</comment>
<name>A0AA43QM26_9LECA</name>
<evidence type="ECO:0000313" key="4">
    <source>
        <dbReference type="EMBL" id="MDI1488094.1"/>
    </source>
</evidence>
<gene>
    <name evidence="4" type="ORF">OHK93_007368</name>
</gene>
<feature type="domain" description="Serine hydrolase" evidence="3">
    <location>
        <begin position="1"/>
        <end position="237"/>
    </location>
</feature>
<keyword evidence="5" id="KW-1185">Reference proteome</keyword>
<dbReference type="InterPro" id="IPR005645">
    <property type="entry name" value="FSH-like_dom"/>
</dbReference>
<evidence type="ECO:0000259" key="3">
    <source>
        <dbReference type="Pfam" id="PF03959"/>
    </source>
</evidence>
<dbReference type="Gene3D" id="3.40.50.1820">
    <property type="entry name" value="alpha/beta hydrolase"/>
    <property type="match status" value="1"/>
</dbReference>
<reference evidence="4" key="1">
    <citation type="journal article" date="2023" name="Genome Biol. Evol.">
        <title>First Whole Genome Sequence and Flow Cytometry Genome Size Data for the Lichen-Forming Fungus Ramalina farinacea (Ascomycota).</title>
        <authorList>
            <person name="Llewellyn T."/>
            <person name="Mian S."/>
            <person name="Hill R."/>
            <person name="Leitch I.J."/>
            <person name="Gaya E."/>
        </authorList>
    </citation>
    <scope>NUCLEOTIDE SEQUENCE</scope>
    <source>
        <strain evidence="4">LIQ254RAFAR</strain>
    </source>
</reference>
<dbReference type="InterPro" id="IPR029058">
    <property type="entry name" value="AB_hydrolase_fold"/>
</dbReference>